<dbReference type="InterPro" id="IPR013783">
    <property type="entry name" value="Ig-like_fold"/>
</dbReference>
<organism evidence="10 11">
    <name type="scientific">Aureliella helgolandensis</name>
    <dbReference type="NCBI Taxonomy" id="2527968"/>
    <lineage>
        <taxon>Bacteria</taxon>
        <taxon>Pseudomonadati</taxon>
        <taxon>Planctomycetota</taxon>
        <taxon>Planctomycetia</taxon>
        <taxon>Pirellulales</taxon>
        <taxon>Pirellulaceae</taxon>
        <taxon>Aureliella</taxon>
    </lineage>
</organism>
<keyword evidence="3" id="KW-0479">Metal-binding</keyword>
<sequence>MAKLVTTPNNNPNSSPRALPIVDRDPNTESAGDSAVLESPEYVLSTLHRDGQRRWLKPRLSQGYWWKNRRVVSYVLMVIFVLVPHLRFMGKPPIQLNIPAREFTIMGHTFLPTDTMLLALTMLTAFLGVVLVTAIAGRAWCGWACPQTVYMEFLFRPIDRIFEGTSGKGGLPKQPLSPARQIGRFLVYVLLNMLLAHTFLSYFVGTEELARWIRSSPFEHPAAFLVMATTTALLTFDFYYFREQTCLIACPYGRLQSVMLDRQSMIVAYDYNRGEPRKKGKHRPEDQAGDCVDCNQCVVVCPTGIDIRDGLQMECINCTQCIDACDSVMKKVGTPQGLIRFSSQDELSGKRPRFLRARTVAYPILLMAVAGSLVYGITTKSSFDARVLRGKGAPYTNVARGEISNTFNMRLVNRSNSPQTYTMTVQSPKKAQLEIIDDAGLSLAPGKSALVPLQVRFSGSLTFGTGSTPMQLLIEDSSDHQRVTEFSLIGPRQ</sequence>
<dbReference type="NCBIfam" id="TIGR02745">
    <property type="entry name" value="ccoG_rdxA_fixG"/>
    <property type="match status" value="1"/>
</dbReference>
<evidence type="ECO:0000256" key="8">
    <source>
        <dbReference type="SAM" id="Phobius"/>
    </source>
</evidence>
<name>A0A518FZK3_9BACT</name>
<feature type="transmembrane region" description="Helical" evidence="8">
    <location>
        <begin position="185"/>
        <end position="203"/>
    </location>
</feature>
<accession>A0A518FZK3</accession>
<evidence type="ECO:0000256" key="7">
    <source>
        <dbReference type="SAM" id="MobiDB-lite"/>
    </source>
</evidence>
<feature type="domain" description="4Fe-4S ferredoxin-type" evidence="9">
    <location>
        <begin position="282"/>
        <end position="310"/>
    </location>
</feature>
<dbReference type="PROSITE" id="PS51379">
    <property type="entry name" value="4FE4S_FER_2"/>
    <property type="match status" value="1"/>
</dbReference>
<keyword evidence="8" id="KW-0812">Transmembrane</keyword>
<dbReference type="PANTHER" id="PTHR30176:SF3">
    <property type="entry name" value="FERREDOXIN-TYPE PROTEIN NAPH"/>
    <property type="match status" value="1"/>
</dbReference>
<dbReference type="Gene3D" id="1.10.1060.10">
    <property type="entry name" value="Alpha-helical ferredoxin"/>
    <property type="match status" value="1"/>
</dbReference>
<evidence type="ECO:0000313" key="11">
    <source>
        <dbReference type="Proteomes" id="UP000318017"/>
    </source>
</evidence>
<evidence type="ECO:0000256" key="5">
    <source>
        <dbReference type="ARBA" id="ARBA00023004"/>
    </source>
</evidence>
<keyword evidence="8" id="KW-0472">Membrane</keyword>
<dbReference type="KEGG" id="ahel:Q31a_00640"/>
<evidence type="ECO:0000256" key="3">
    <source>
        <dbReference type="ARBA" id="ARBA00022723"/>
    </source>
</evidence>
<dbReference type="RefSeq" id="WP_145072461.1">
    <property type="nucleotide sequence ID" value="NZ_CP036298.1"/>
</dbReference>
<dbReference type="PANTHER" id="PTHR30176">
    <property type="entry name" value="FERREDOXIN-TYPE PROTEIN NAPH"/>
    <property type="match status" value="1"/>
</dbReference>
<dbReference type="InterPro" id="IPR051684">
    <property type="entry name" value="Electron_Trans/Redox"/>
</dbReference>
<protein>
    <submittedName>
        <fullName evidence="10">Electron transport protein YccM</fullName>
    </submittedName>
</protein>
<keyword evidence="5" id="KW-0408">Iron</keyword>
<feature type="transmembrane region" description="Helical" evidence="8">
    <location>
        <begin position="223"/>
        <end position="241"/>
    </location>
</feature>
<evidence type="ECO:0000256" key="2">
    <source>
        <dbReference type="ARBA" id="ARBA00022485"/>
    </source>
</evidence>
<evidence type="ECO:0000313" key="10">
    <source>
        <dbReference type="EMBL" id="QDV21785.1"/>
    </source>
</evidence>
<keyword evidence="2" id="KW-0004">4Fe-4S</keyword>
<dbReference type="GO" id="GO:0051539">
    <property type="term" value="F:4 iron, 4 sulfur cluster binding"/>
    <property type="evidence" value="ECO:0007669"/>
    <property type="project" value="UniProtKB-KW"/>
</dbReference>
<gene>
    <name evidence="10" type="primary">yccM</name>
    <name evidence="10" type="ORF">Q31a_00640</name>
</gene>
<dbReference type="GO" id="GO:0046872">
    <property type="term" value="F:metal ion binding"/>
    <property type="evidence" value="ECO:0007669"/>
    <property type="project" value="UniProtKB-KW"/>
</dbReference>
<dbReference type="PROSITE" id="PS00198">
    <property type="entry name" value="4FE4S_FER_1"/>
    <property type="match status" value="1"/>
</dbReference>
<proteinExistence type="predicted"/>
<keyword evidence="4" id="KW-0249">Electron transport</keyword>
<feature type="region of interest" description="Disordered" evidence="7">
    <location>
        <begin position="1"/>
        <end position="33"/>
    </location>
</feature>
<dbReference type="Gene3D" id="2.60.40.10">
    <property type="entry name" value="Immunoglobulins"/>
    <property type="match status" value="1"/>
</dbReference>
<dbReference type="InterPro" id="IPR032879">
    <property type="entry name" value="FixG_C"/>
</dbReference>
<dbReference type="InterPro" id="IPR017900">
    <property type="entry name" value="4Fe4S_Fe_S_CS"/>
</dbReference>
<keyword evidence="11" id="KW-1185">Reference proteome</keyword>
<dbReference type="AlphaFoldDB" id="A0A518FZK3"/>
<dbReference type="Pfam" id="PF12801">
    <property type="entry name" value="Fer4_5"/>
    <property type="match status" value="1"/>
</dbReference>
<dbReference type="Proteomes" id="UP000318017">
    <property type="component" value="Chromosome"/>
</dbReference>
<feature type="transmembrane region" description="Helical" evidence="8">
    <location>
        <begin position="116"/>
        <end position="141"/>
    </location>
</feature>
<evidence type="ECO:0000259" key="9">
    <source>
        <dbReference type="PROSITE" id="PS51379"/>
    </source>
</evidence>
<keyword evidence="8" id="KW-1133">Transmembrane helix</keyword>
<feature type="transmembrane region" description="Helical" evidence="8">
    <location>
        <begin position="360"/>
        <end position="378"/>
    </location>
</feature>
<dbReference type="InterPro" id="IPR017896">
    <property type="entry name" value="4Fe4S_Fe-S-bd"/>
</dbReference>
<dbReference type="InterPro" id="IPR009051">
    <property type="entry name" value="Helical_ferredxn"/>
</dbReference>
<dbReference type="Pfam" id="PF11614">
    <property type="entry name" value="FixG_C"/>
    <property type="match status" value="1"/>
</dbReference>
<feature type="transmembrane region" description="Helical" evidence="8">
    <location>
        <begin position="71"/>
        <end position="89"/>
    </location>
</feature>
<keyword evidence="1" id="KW-0813">Transport</keyword>
<dbReference type="InterPro" id="IPR014116">
    <property type="entry name" value="Cyt_c_oxidase_cbb3_FixG"/>
</dbReference>
<evidence type="ECO:0000256" key="1">
    <source>
        <dbReference type="ARBA" id="ARBA00022448"/>
    </source>
</evidence>
<dbReference type="OrthoDB" id="9786132at2"/>
<evidence type="ECO:0000256" key="4">
    <source>
        <dbReference type="ARBA" id="ARBA00022982"/>
    </source>
</evidence>
<dbReference type="GO" id="GO:0005886">
    <property type="term" value="C:plasma membrane"/>
    <property type="evidence" value="ECO:0007669"/>
    <property type="project" value="TreeGrafter"/>
</dbReference>
<reference evidence="10 11" key="1">
    <citation type="submission" date="2019-02" db="EMBL/GenBank/DDBJ databases">
        <title>Deep-cultivation of Planctomycetes and their phenomic and genomic characterization uncovers novel biology.</title>
        <authorList>
            <person name="Wiegand S."/>
            <person name="Jogler M."/>
            <person name="Boedeker C."/>
            <person name="Pinto D."/>
            <person name="Vollmers J."/>
            <person name="Rivas-Marin E."/>
            <person name="Kohn T."/>
            <person name="Peeters S.H."/>
            <person name="Heuer A."/>
            <person name="Rast P."/>
            <person name="Oberbeckmann S."/>
            <person name="Bunk B."/>
            <person name="Jeske O."/>
            <person name="Meyerdierks A."/>
            <person name="Storesund J.E."/>
            <person name="Kallscheuer N."/>
            <person name="Luecker S."/>
            <person name="Lage O.M."/>
            <person name="Pohl T."/>
            <person name="Merkel B.J."/>
            <person name="Hornburger P."/>
            <person name="Mueller R.-W."/>
            <person name="Bruemmer F."/>
            <person name="Labrenz M."/>
            <person name="Spormann A.M."/>
            <person name="Op den Camp H."/>
            <person name="Overmann J."/>
            <person name="Amann R."/>
            <person name="Jetten M.S.M."/>
            <person name="Mascher T."/>
            <person name="Medema M.H."/>
            <person name="Devos D.P."/>
            <person name="Kaster A.-K."/>
            <person name="Ovreas L."/>
            <person name="Rohde M."/>
            <person name="Galperin M.Y."/>
            <person name="Jogler C."/>
        </authorList>
    </citation>
    <scope>NUCLEOTIDE SEQUENCE [LARGE SCALE GENOMIC DNA]</scope>
    <source>
        <strain evidence="10 11">Q31a</strain>
    </source>
</reference>
<dbReference type="SUPFAM" id="SSF54862">
    <property type="entry name" value="4Fe-4S ferredoxins"/>
    <property type="match status" value="1"/>
</dbReference>
<dbReference type="EMBL" id="CP036298">
    <property type="protein sequence ID" value="QDV21785.1"/>
    <property type="molecule type" value="Genomic_DNA"/>
</dbReference>
<evidence type="ECO:0000256" key="6">
    <source>
        <dbReference type="ARBA" id="ARBA00023014"/>
    </source>
</evidence>
<keyword evidence="6" id="KW-0411">Iron-sulfur</keyword>
<dbReference type="Pfam" id="PF13746">
    <property type="entry name" value="Fer4_18"/>
    <property type="match status" value="1"/>
</dbReference>